<sequence>MLQPLLYIGRQASRSDGQARRIAILEATLKLIVAEGIRGVRHRAVASLAQVPLASTTYYFSDIKELIHDALTFHVEKTMAANLALEKQSFAALGDFNAACLKDRSRRAKLVTMLSGFVCEHIKSHAKDREGRLLELAFHEEALRNPALAQAIVALDDAIFGPMMGFFSQIGASAPRALACQMLGLIRLLEYRYTVRPWDEVECQSAVTSLLESQFAAVSS</sequence>
<dbReference type="RefSeq" id="WP_203326776.1">
    <property type="nucleotide sequence ID" value="NZ_CP069213.1"/>
</dbReference>
<accession>A0ABX7G7F8</accession>
<dbReference type="Proteomes" id="UP000596252">
    <property type="component" value="Chromosome"/>
</dbReference>
<keyword evidence="1 2" id="KW-0238">DNA-binding</keyword>
<dbReference type="EMBL" id="CP069213">
    <property type="protein sequence ID" value="QRH03217.1"/>
    <property type="molecule type" value="Genomic_DNA"/>
</dbReference>
<dbReference type="InterPro" id="IPR009057">
    <property type="entry name" value="Homeodomain-like_sf"/>
</dbReference>
<dbReference type="Gene3D" id="1.10.357.10">
    <property type="entry name" value="Tetracycline Repressor, domain 2"/>
    <property type="match status" value="1"/>
</dbReference>
<keyword evidence="5" id="KW-1185">Reference proteome</keyword>
<organism evidence="4 5">
    <name type="scientific">Shewanella litorisediminis</name>
    <dbReference type="NCBI Taxonomy" id="1173586"/>
    <lineage>
        <taxon>Bacteria</taxon>
        <taxon>Pseudomonadati</taxon>
        <taxon>Pseudomonadota</taxon>
        <taxon>Gammaproteobacteria</taxon>
        <taxon>Alteromonadales</taxon>
        <taxon>Shewanellaceae</taxon>
        <taxon>Shewanella</taxon>
    </lineage>
</organism>
<protein>
    <submittedName>
        <fullName evidence="4">TetR family transcriptional regulator</fullName>
    </submittedName>
</protein>
<evidence type="ECO:0000256" key="2">
    <source>
        <dbReference type="PROSITE-ProRule" id="PRU00335"/>
    </source>
</evidence>
<evidence type="ECO:0000259" key="3">
    <source>
        <dbReference type="PROSITE" id="PS50977"/>
    </source>
</evidence>
<proteinExistence type="predicted"/>
<evidence type="ECO:0000256" key="1">
    <source>
        <dbReference type="ARBA" id="ARBA00023125"/>
    </source>
</evidence>
<dbReference type="PROSITE" id="PS50977">
    <property type="entry name" value="HTH_TETR_2"/>
    <property type="match status" value="1"/>
</dbReference>
<gene>
    <name evidence="4" type="ORF">JQC75_07405</name>
</gene>
<feature type="DNA-binding region" description="H-T-H motif" evidence="2">
    <location>
        <begin position="41"/>
        <end position="60"/>
    </location>
</feature>
<name>A0ABX7G7F8_9GAMM</name>
<evidence type="ECO:0000313" key="4">
    <source>
        <dbReference type="EMBL" id="QRH03217.1"/>
    </source>
</evidence>
<reference evidence="4 5" key="1">
    <citation type="journal article" date="2012" name="Antonie Van Leeuwenhoek">
        <title>Shewanella litorisediminis sp. nov., a gammaproteobacterium isolated from a tidal flat sediment.</title>
        <authorList>
            <person name="Lee M.H."/>
            <person name="Yoon J.H."/>
        </authorList>
    </citation>
    <scope>NUCLEOTIDE SEQUENCE [LARGE SCALE GENOMIC DNA]</scope>
    <source>
        <strain evidence="4 5">SMK1-12</strain>
    </source>
</reference>
<dbReference type="SUPFAM" id="SSF46689">
    <property type="entry name" value="Homeodomain-like"/>
    <property type="match status" value="1"/>
</dbReference>
<feature type="domain" description="HTH tetR-type" evidence="3">
    <location>
        <begin position="18"/>
        <end position="78"/>
    </location>
</feature>
<evidence type="ECO:0000313" key="5">
    <source>
        <dbReference type="Proteomes" id="UP000596252"/>
    </source>
</evidence>
<dbReference type="InterPro" id="IPR001647">
    <property type="entry name" value="HTH_TetR"/>
</dbReference>